<organism evidence="3 4">
    <name type="scientific">Fulvimarina uroteuthidis</name>
    <dbReference type="NCBI Taxonomy" id="3098149"/>
    <lineage>
        <taxon>Bacteria</taxon>
        <taxon>Pseudomonadati</taxon>
        <taxon>Pseudomonadota</taxon>
        <taxon>Alphaproteobacteria</taxon>
        <taxon>Hyphomicrobiales</taxon>
        <taxon>Aurantimonadaceae</taxon>
        <taxon>Fulvimarina</taxon>
    </lineage>
</organism>
<dbReference type="Gene3D" id="1.10.260.40">
    <property type="entry name" value="lambda repressor-like DNA-binding domains"/>
    <property type="match status" value="1"/>
</dbReference>
<proteinExistence type="predicted"/>
<dbReference type="RefSeq" id="WP_322189293.1">
    <property type="nucleotide sequence ID" value="NZ_JAXLPB010000012.1"/>
</dbReference>
<feature type="domain" description="HTH cro/C1-type" evidence="2">
    <location>
        <begin position="467"/>
        <end position="504"/>
    </location>
</feature>
<evidence type="ECO:0000313" key="4">
    <source>
        <dbReference type="Proteomes" id="UP001294412"/>
    </source>
</evidence>
<comment type="caution">
    <text evidence="3">The sequence shown here is derived from an EMBL/GenBank/DDBJ whole genome shotgun (WGS) entry which is preliminary data.</text>
</comment>
<evidence type="ECO:0000313" key="3">
    <source>
        <dbReference type="EMBL" id="MDY8111131.1"/>
    </source>
</evidence>
<dbReference type="PROSITE" id="PS50943">
    <property type="entry name" value="HTH_CROC1"/>
    <property type="match status" value="1"/>
</dbReference>
<dbReference type="CDD" id="cd00093">
    <property type="entry name" value="HTH_XRE"/>
    <property type="match status" value="1"/>
</dbReference>
<evidence type="ECO:0000259" key="2">
    <source>
        <dbReference type="PROSITE" id="PS50943"/>
    </source>
</evidence>
<feature type="compositionally biased region" description="Polar residues" evidence="1">
    <location>
        <begin position="433"/>
        <end position="447"/>
    </location>
</feature>
<evidence type="ECO:0000256" key="1">
    <source>
        <dbReference type="SAM" id="MobiDB-lite"/>
    </source>
</evidence>
<dbReference type="SUPFAM" id="SSF47413">
    <property type="entry name" value="lambda repressor-like DNA-binding domains"/>
    <property type="match status" value="1"/>
</dbReference>
<feature type="region of interest" description="Disordered" evidence="1">
    <location>
        <begin position="433"/>
        <end position="452"/>
    </location>
</feature>
<protein>
    <submittedName>
        <fullName evidence="3">Helix-turn-helix domain-containing protein</fullName>
    </submittedName>
</protein>
<reference evidence="3 4" key="1">
    <citation type="submission" date="2023-12" db="EMBL/GenBank/DDBJ databases">
        <title>Description of Novel Strain Fulvimarina sp. 2208YS6-2-32 isolated from Uroteuthis (Photololigo) edulis.</title>
        <authorList>
            <person name="Park J.-S."/>
        </authorList>
    </citation>
    <scope>NUCLEOTIDE SEQUENCE [LARGE SCALE GENOMIC DNA]</scope>
    <source>
        <strain evidence="3 4">2208YS6-2-32</strain>
    </source>
</reference>
<dbReference type="InterPro" id="IPR001387">
    <property type="entry name" value="Cro/C1-type_HTH"/>
</dbReference>
<name>A0ABU5I7A8_9HYPH</name>
<gene>
    <name evidence="3" type="ORF">U0C82_18580</name>
</gene>
<dbReference type="Proteomes" id="UP001294412">
    <property type="component" value="Unassembled WGS sequence"/>
</dbReference>
<sequence length="523" mass="58475">MLEAVLAQAYLVAQGDRELWIHYSRNNNRFGLSRYRSEAWTRTYTLSAIDASAAGGLLENRIAKRGTRTGIESTFRATDEMMQRLDGYKGELSHRARETIVLRTGRGDDRRSVDYEDNDRTRSMRREVQIVNEARKSVVFAIEGHGVFQTGRPVVLPIRDRETGILRDQFFGSWHSDGYRVFQEDFDHHGRFYGPWQSLPKTWRNRILIDGEPTVEIDLPSLHPSMISALAQYRLEGEPYDFGDCERSIAKKVFSASINGTSGVAYETARALAKRAGTKEWGDFMPMANTIISDMKKRHGPWVPYLGKGLGNTLMNIDSDMIMGADLDLLNRGVVGFSIHDSLLVKERHRADAVEILHDRLSMTLSRLSGWNGYVSGCHLKSVLQEAPGPSLPLCPSSASLALLDPSSFPASENSRTLRMRFILPEDQQNTLFPENSSEVSGETASDWNGGHIPSDLARSVYREQRRRGLKQAEVAALVGVSRPHLANILNGKFGASAETARSIRRFVLAEAITVRSFGLVAS</sequence>
<keyword evidence="4" id="KW-1185">Reference proteome</keyword>
<dbReference type="Pfam" id="PF01381">
    <property type="entry name" value="HTH_3"/>
    <property type="match status" value="1"/>
</dbReference>
<accession>A0ABU5I7A8</accession>
<dbReference type="EMBL" id="JAXLPB010000012">
    <property type="protein sequence ID" value="MDY8111131.1"/>
    <property type="molecule type" value="Genomic_DNA"/>
</dbReference>
<dbReference type="InterPro" id="IPR010982">
    <property type="entry name" value="Lambda_DNA-bd_dom_sf"/>
</dbReference>